<evidence type="ECO:0000256" key="3">
    <source>
        <dbReference type="ARBA" id="ARBA00022679"/>
    </source>
</evidence>
<evidence type="ECO:0000256" key="2">
    <source>
        <dbReference type="ARBA" id="ARBA00022527"/>
    </source>
</evidence>
<keyword evidence="6" id="KW-0547">Nucleotide-binding</keyword>
<dbReference type="InterPro" id="IPR024788">
    <property type="entry name" value="Malectin-like_Carb-bd_dom"/>
</dbReference>
<dbReference type="Pfam" id="PF12819">
    <property type="entry name" value="Malectin_like"/>
    <property type="match status" value="1"/>
</dbReference>
<dbReference type="Gene3D" id="2.60.120.430">
    <property type="entry name" value="Galactose-binding lectin"/>
    <property type="match status" value="2"/>
</dbReference>
<dbReference type="GO" id="GO:0004714">
    <property type="term" value="F:transmembrane receptor protein tyrosine kinase activity"/>
    <property type="evidence" value="ECO:0007669"/>
    <property type="project" value="InterPro"/>
</dbReference>
<evidence type="ECO:0000256" key="7">
    <source>
        <dbReference type="ARBA" id="ARBA00022777"/>
    </source>
</evidence>
<keyword evidence="8" id="KW-0067">ATP-binding</keyword>
<dbReference type="GO" id="GO:0005524">
    <property type="term" value="F:ATP binding"/>
    <property type="evidence" value="ECO:0007669"/>
    <property type="project" value="UniProtKB-KW"/>
</dbReference>
<evidence type="ECO:0000256" key="8">
    <source>
        <dbReference type="ARBA" id="ARBA00022840"/>
    </source>
</evidence>
<evidence type="ECO:0000256" key="6">
    <source>
        <dbReference type="ARBA" id="ARBA00022741"/>
    </source>
</evidence>
<keyword evidence="7 15" id="KW-0418">Kinase</keyword>
<dbReference type="PANTHER" id="PTHR34590:SF5">
    <property type="entry name" value="OS04G0586500 PROTEIN"/>
    <property type="match status" value="1"/>
</dbReference>
<feature type="signal peptide" evidence="13">
    <location>
        <begin position="1"/>
        <end position="22"/>
    </location>
</feature>
<evidence type="ECO:0000256" key="9">
    <source>
        <dbReference type="ARBA" id="ARBA00022989"/>
    </source>
</evidence>
<proteinExistence type="predicted"/>
<evidence type="ECO:0000313" key="15">
    <source>
        <dbReference type="EMBL" id="PIN26785.1"/>
    </source>
</evidence>
<gene>
    <name evidence="15" type="ORF">CDL12_00449</name>
</gene>
<dbReference type="GO" id="GO:0016020">
    <property type="term" value="C:membrane"/>
    <property type="evidence" value="ECO:0007669"/>
    <property type="project" value="UniProtKB-SubCell"/>
</dbReference>
<dbReference type="EMBL" id="NKXS01000050">
    <property type="protein sequence ID" value="PIN26785.1"/>
    <property type="molecule type" value="Genomic_DNA"/>
</dbReference>
<dbReference type="EC" id="2.7.11.1" evidence="15"/>
<keyword evidence="5 13" id="KW-0732">Signal</keyword>
<feature type="chain" id="PRO_5013587344" evidence="13">
    <location>
        <begin position="23"/>
        <end position="510"/>
    </location>
</feature>
<feature type="domain" description="Malectin-like" evidence="14">
    <location>
        <begin position="37"/>
        <end position="401"/>
    </location>
</feature>
<keyword evidence="3 15" id="KW-0808">Transferase</keyword>
<dbReference type="InterPro" id="IPR045272">
    <property type="entry name" value="ANXUR1/2-like"/>
</dbReference>
<sequence>MMLSYTLYLFLLLHILPTTTSAVVGGPAYTATDFILLNCGASSDLNDTSGRSWDSDEHTRYAPPNAAAISSISTASPMDPSVFQVPYETARVFHSTFSYSFPVPAGPKFLRLYFYPTTYSTLNASQSFFSVTANGFTLLSNFSTFLNSPSPSEPSFKKEFIINVQENQRLEVTFIPNTNSFAFINGIELVSLPDHLYFKGDHMPIKFVDQLFYLTNETALENLYRLNVGGNDVEIQDDSGMFRAWSQDDDYIFGADFGYTPHAEDLPIKYTDQTPPYSAPEIVYTTSRVMANTSISLEWAFPVDSGFFYLLRFHFCEIQLEVTEQNERVFDVSVDNQPVDVQVDVIYWTGGTKIPIFRDYVVWVINDGRRGKKDLRLSLSPNTLGHPKYNNALLNGLEIFKLSDANRSLAAANPEHTGCSSPSPLALKLPGNKKNKGSSVIYPVMGSLIGILAMVIAICYSRQSIYKHGLSITSRYRTWTTGSSLPLPSDLCRYFSLDEIKTATSMATID</sequence>
<evidence type="ECO:0000256" key="5">
    <source>
        <dbReference type="ARBA" id="ARBA00022729"/>
    </source>
</evidence>
<dbReference type="OrthoDB" id="912833at2759"/>
<comment type="subcellular location">
    <subcellularLocation>
        <location evidence="1">Membrane</location>
        <topology evidence="1">Single-pass type I membrane protein</topology>
    </subcellularLocation>
</comment>
<keyword evidence="9 12" id="KW-1133">Transmembrane helix</keyword>
<comment type="caution">
    <text evidence="15">The sequence shown here is derived from an EMBL/GenBank/DDBJ whole genome shotgun (WGS) entry which is preliminary data.</text>
</comment>
<reference evidence="16" key="1">
    <citation type="journal article" date="2018" name="Gigascience">
        <title>Genome assembly of the Pink Ipe (Handroanthus impetiginosus, Bignoniaceae), a highly valued, ecologically keystone Neotropical timber forest tree.</title>
        <authorList>
            <person name="Silva-Junior O.B."/>
            <person name="Grattapaglia D."/>
            <person name="Novaes E."/>
            <person name="Collevatti R.G."/>
        </authorList>
    </citation>
    <scope>NUCLEOTIDE SEQUENCE [LARGE SCALE GENOMIC DNA]</scope>
    <source>
        <strain evidence="16">cv. UFG-1</strain>
    </source>
</reference>
<dbReference type="PANTHER" id="PTHR34590">
    <property type="entry name" value="OS03G0124300 PROTEIN-RELATED"/>
    <property type="match status" value="1"/>
</dbReference>
<dbReference type="AlphaFoldDB" id="A0A2G9IAK5"/>
<keyword evidence="4 12" id="KW-0812">Transmembrane</keyword>
<protein>
    <submittedName>
        <fullName evidence="15">Non-specific serine/threonine protein kinase</fullName>
        <ecNumber evidence="15">2.7.11.1</ecNumber>
    </submittedName>
</protein>
<evidence type="ECO:0000256" key="10">
    <source>
        <dbReference type="ARBA" id="ARBA00023136"/>
    </source>
</evidence>
<evidence type="ECO:0000256" key="13">
    <source>
        <dbReference type="SAM" id="SignalP"/>
    </source>
</evidence>
<accession>A0A2G9IAK5</accession>
<name>A0A2G9IAK5_9LAMI</name>
<evidence type="ECO:0000256" key="12">
    <source>
        <dbReference type="SAM" id="Phobius"/>
    </source>
</evidence>
<evidence type="ECO:0000256" key="1">
    <source>
        <dbReference type="ARBA" id="ARBA00004479"/>
    </source>
</evidence>
<dbReference type="Proteomes" id="UP000231279">
    <property type="component" value="Unassembled WGS sequence"/>
</dbReference>
<evidence type="ECO:0000256" key="4">
    <source>
        <dbReference type="ARBA" id="ARBA00022692"/>
    </source>
</evidence>
<keyword evidence="16" id="KW-1185">Reference proteome</keyword>
<keyword evidence="2 15" id="KW-0723">Serine/threonine-protein kinase</keyword>
<evidence type="ECO:0000313" key="16">
    <source>
        <dbReference type="Proteomes" id="UP000231279"/>
    </source>
</evidence>
<organism evidence="15 16">
    <name type="scientific">Handroanthus impetiginosus</name>
    <dbReference type="NCBI Taxonomy" id="429701"/>
    <lineage>
        <taxon>Eukaryota</taxon>
        <taxon>Viridiplantae</taxon>
        <taxon>Streptophyta</taxon>
        <taxon>Embryophyta</taxon>
        <taxon>Tracheophyta</taxon>
        <taxon>Spermatophyta</taxon>
        <taxon>Magnoliopsida</taxon>
        <taxon>eudicotyledons</taxon>
        <taxon>Gunneridae</taxon>
        <taxon>Pentapetalae</taxon>
        <taxon>asterids</taxon>
        <taxon>lamiids</taxon>
        <taxon>Lamiales</taxon>
        <taxon>Bignoniaceae</taxon>
        <taxon>Crescentiina</taxon>
        <taxon>Tabebuia alliance</taxon>
        <taxon>Handroanthus</taxon>
    </lineage>
</organism>
<evidence type="ECO:0000256" key="11">
    <source>
        <dbReference type="ARBA" id="ARBA00023180"/>
    </source>
</evidence>
<evidence type="ECO:0000259" key="14">
    <source>
        <dbReference type="Pfam" id="PF12819"/>
    </source>
</evidence>
<dbReference type="GO" id="GO:0004674">
    <property type="term" value="F:protein serine/threonine kinase activity"/>
    <property type="evidence" value="ECO:0007669"/>
    <property type="project" value="UniProtKB-KW"/>
</dbReference>
<keyword evidence="10 12" id="KW-0472">Membrane</keyword>
<dbReference type="FunFam" id="2.60.120.430:FF:000007">
    <property type="entry name" value="FERONIA receptor-like kinase"/>
    <property type="match status" value="1"/>
</dbReference>
<dbReference type="FunFam" id="2.60.120.430:FF:000003">
    <property type="entry name" value="FERONIA receptor-like kinase"/>
    <property type="match status" value="1"/>
</dbReference>
<feature type="transmembrane region" description="Helical" evidence="12">
    <location>
        <begin position="440"/>
        <end position="460"/>
    </location>
</feature>
<keyword evidence="11" id="KW-0325">Glycoprotein</keyword>
<dbReference type="STRING" id="429701.A0A2G9IAK5"/>